<dbReference type="InterPro" id="IPR043128">
    <property type="entry name" value="Rev_trsase/Diguanyl_cyclase"/>
</dbReference>
<dbReference type="Proteomes" id="UP000587760">
    <property type="component" value="Unassembled WGS sequence"/>
</dbReference>
<feature type="transmembrane region" description="Helical" evidence="3">
    <location>
        <begin position="98"/>
        <end position="119"/>
    </location>
</feature>
<dbReference type="GO" id="GO:0043709">
    <property type="term" value="P:cell adhesion involved in single-species biofilm formation"/>
    <property type="evidence" value="ECO:0007669"/>
    <property type="project" value="TreeGrafter"/>
</dbReference>
<evidence type="ECO:0000256" key="2">
    <source>
        <dbReference type="ARBA" id="ARBA00034247"/>
    </source>
</evidence>
<feature type="transmembrane region" description="Helical" evidence="3">
    <location>
        <begin position="23"/>
        <end position="43"/>
    </location>
</feature>
<dbReference type="NCBIfam" id="TIGR00254">
    <property type="entry name" value="GGDEF"/>
    <property type="match status" value="1"/>
</dbReference>
<evidence type="ECO:0000313" key="6">
    <source>
        <dbReference type="Proteomes" id="UP000587760"/>
    </source>
</evidence>
<dbReference type="GO" id="GO:1902201">
    <property type="term" value="P:negative regulation of bacterial-type flagellum-dependent cell motility"/>
    <property type="evidence" value="ECO:0007669"/>
    <property type="project" value="TreeGrafter"/>
</dbReference>
<feature type="domain" description="GGDEF" evidence="4">
    <location>
        <begin position="191"/>
        <end position="321"/>
    </location>
</feature>
<comment type="catalytic activity">
    <reaction evidence="2">
        <text>2 GTP = 3',3'-c-di-GMP + 2 diphosphate</text>
        <dbReference type="Rhea" id="RHEA:24898"/>
        <dbReference type="ChEBI" id="CHEBI:33019"/>
        <dbReference type="ChEBI" id="CHEBI:37565"/>
        <dbReference type="ChEBI" id="CHEBI:58805"/>
        <dbReference type="EC" id="2.7.7.65"/>
    </reaction>
</comment>
<feature type="transmembrane region" description="Helical" evidence="3">
    <location>
        <begin position="73"/>
        <end position="91"/>
    </location>
</feature>
<dbReference type="GO" id="GO:0052621">
    <property type="term" value="F:diguanylate cyclase activity"/>
    <property type="evidence" value="ECO:0007669"/>
    <property type="project" value="UniProtKB-EC"/>
</dbReference>
<dbReference type="SUPFAM" id="SSF55073">
    <property type="entry name" value="Nucleotide cyclase"/>
    <property type="match status" value="1"/>
</dbReference>
<comment type="caution">
    <text evidence="5">The sequence shown here is derived from an EMBL/GenBank/DDBJ whole genome shotgun (WGS) entry which is preliminary data.</text>
</comment>
<dbReference type="EC" id="2.7.7.65" evidence="1"/>
<keyword evidence="3" id="KW-0812">Transmembrane</keyword>
<sequence>MACLVLYIIPAFIIDGITGNFTQAGVISTIIYYGFIAFLFIFLRKGHIHFVTTALLAAGFLKALEYFFVAEAFVFYIHISLALIVATSIHVRKYQLYLGYFLFNLLIVMRIPYVMILAGKGVLSEGSVVETAEAIFGSLFITLSMNFLSQIIDREIENSVSLEKIASTDTLTGLLNRRKLENSFRHPGLEGINVLMEIDLDFFKKVNDDFGHEKGDDVLVQFSSILSSMIRESDSCYRWGGEEFVVLLNELSIDEALAISERLRVCVAGTDFGLDRPMTISIGVAAKADEREPLDSMFRRADKALYRAKESGRNKVEVEAL</sequence>
<organism evidence="5 6">
    <name type="scientific">Spirochaeta isovalerica</name>
    <dbReference type="NCBI Taxonomy" id="150"/>
    <lineage>
        <taxon>Bacteria</taxon>
        <taxon>Pseudomonadati</taxon>
        <taxon>Spirochaetota</taxon>
        <taxon>Spirochaetia</taxon>
        <taxon>Spirochaetales</taxon>
        <taxon>Spirochaetaceae</taxon>
        <taxon>Spirochaeta</taxon>
    </lineage>
</organism>
<evidence type="ECO:0000259" key="4">
    <source>
        <dbReference type="PROSITE" id="PS50887"/>
    </source>
</evidence>
<dbReference type="InterPro" id="IPR050469">
    <property type="entry name" value="Diguanylate_Cyclase"/>
</dbReference>
<proteinExistence type="predicted"/>
<dbReference type="FunFam" id="3.30.70.270:FF:000001">
    <property type="entry name" value="Diguanylate cyclase domain protein"/>
    <property type="match status" value="1"/>
</dbReference>
<dbReference type="InterPro" id="IPR029787">
    <property type="entry name" value="Nucleotide_cyclase"/>
</dbReference>
<keyword evidence="3" id="KW-0472">Membrane</keyword>
<evidence type="ECO:0000313" key="5">
    <source>
        <dbReference type="EMBL" id="MBB6479228.1"/>
    </source>
</evidence>
<reference evidence="5 6" key="1">
    <citation type="submission" date="2020-08" db="EMBL/GenBank/DDBJ databases">
        <title>Genomic Encyclopedia of Type Strains, Phase IV (KMG-IV): sequencing the most valuable type-strain genomes for metagenomic binning, comparative biology and taxonomic classification.</title>
        <authorList>
            <person name="Goeker M."/>
        </authorList>
    </citation>
    <scope>NUCLEOTIDE SEQUENCE [LARGE SCALE GENOMIC DNA]</scope>
    <source>
        <strain evidence="5 6">DSM 2461</strain>
    </source>
</reference>
<keyword evidence="6" id="KW-1185">Reference proteome</keyword>
<keyword evidence="3" id="KW-1133">Transmembrane helix</keyword>
<dbReference type="SMART" id="SM00267">
    <property type="entry name" value="GGDEF"/>
    <property type="match status" value="1"/>
</dbReference>
<dbReference type="RefSeq" id="WP_184744214.1">
    <property type="nucleotide sequence ID" value="NZ_JACHGJ010000001.1"/>
</dbReference>
<gene>
    <name evidence="5" type="ORF">HNR50_000861</name>
</gene>
<protein>
    <recommendedName>
        <fullName evidence="1">diguanylate cyclase</fullName>
        <ecNumber evidence="1">2.7.7.65</ecNumber>
    </recommendedName>
</protein>
<dbReference type="PANTHER" id="PTHR45138:SF9">
    <property type="entry name" value="DIGUANYLATE CYCLASE DGCM-RELATED"/>
    <property type="match status" value="1"/>
</dbReference>
<name>A0A841R935_9SPIO</name>
<evidence type="ECO:0000256" key="1">
    <source>
        <dbReference type="ARBA" id="ARBA00012528"/>
    </source>
</evidence>
<dbReference type="EMBL" id="JACHGJ010000001">
    <property type="protein sequence ID" value="MBB6479228.1"/>
    <property type="molecule type" value="Genomic_DNA"/>
</dbReference>
<dbReference type="PANTHER" id="PTHR45138">
    <property type="entry name" value="REGULATORY COMPONENTS OF SENSORY TRANSDUCTION SYSTEM"/>
    <property type="match status" value="1"/>
</dbReference>
<dbReference type="CDD" id="cd01949">
    <property type="entry name" value="GGDEF"/>
    <property type="match status" value="1"/>
</dbReference>
<dbReference type="GO" id="GO:0005886">
    <property type="term" value="C:plasma membrane"/>
    <property type="evidence" value="ECO:0007669"/>
    <property type="project" value="TreeGrafter"/>
</dbReference>
<dbReference type="Gene3D" id="3.30.70.270">
    <property type="match status" value="1"/>
</dbReference>
<dbReference type="PROSITE" id="PS50887">
    <property type="entry name" value="GGDEF"/>
    <property type="match status" value="1"/>
</dbReference>
<dbReference type="Pfam" id="PF00990">
    <property type="entry name" value="GGDEF"/>
    <property type="match status" value="1"/>
</dbReference>
<accession>A0A841R935</accession>
<dbReference type="InterPro" id="IPR000160">
    <property type="entry name" value="GGDEF_dom"/>
</dbReference>
<evidence type="ECO:0000256" key="3">
    <source>
        <dbReference type="SAM" id="Phobius"/>
    </source>
</evidence>
<dbReference type="AlphaFoldDB" id="A0A841R935"/>